<dbReference type="AlphaFoldDB" id="A0A9D2JSK2"/>
<gene>
    <name evidence="2" type="ORF">H9809_03730</name>
</gene>
<organism evidence="2 3">
    <name type="scientific">Candidatus Blautia pullicola</name>
    <dbReference type="NCBI Taxonomy" id="2838498"/>
    <lineage>
        <taxon>Bacteria</taxon>
        <taxon>Bacillati</taxon>
        <taxon>Bacillota</taxon>
        <taxon>Clostridia</taxon>
        <taxon>Lachnospirales</taxon>
        <taxon>Lachnospiraceae</taxon>
        <taxon>Blautia</taxon>
    </lineage>
</organism>
<evidence type="ECO:0000259" key="1">
    <source>
        <dbReference type="Pfam" id="PF11823"/>
    </source>
</evidence>
<sequence length="88" mass="9873">MRIKKEQAVLSFATTTQAMAAEKYFQEQGIPGRLIPLPGEISADCGLAWAGEPEQEPQFRELVEKGKIKIQGIHRVYLMVQNSSKEKV</sequence>
<protein>
    <submittedName>
        <fullName evidence="2">DUF3343 domain-containing protein</fullName>
    </submittedName>
</protein>
<evidence type="ECO:0000313" key="3">
    <source>
        <dbReference type="Proteomes" id="UP000824056"/>
    </source>
</evidence>
<comment type="caution">
    <text evidence="2">The sequence shown here is derived from an EMBL/GenBank/DDBJ whole genome shotgun (WGS) entry which is preliminary data.</text>
</comment>
<dbReference type="EMBL" id="DXBG01000092">
    <property type="protein sequence ID" value="HIZ65002.1"/>
    <property type="molecule type" value="Genomic_DNA"/>
</dbReference>
<feature type="domain" description="Putative Se/S carrier protein-like" evidence="1">
    <location>
        <begin position="9"/>
        <end position="75"/>
    </location>
</feature>
<reference evidence="2" key="2">
    <citation type="submission" date="2021-04" db="EMBL/GenBank/DDBJ databases">
        <authorList>
            <person name="Gilroy R."/>
        </authorList>
    </citation>
    <scope>NUCLEOTIDE SEQUENCE</scope>
    <source>
        <strain evidence="2">1068</strain>
    </source>
</reference>
<proteinExistence type="predicted"/>
<evidence type="ECO:0000313" key="2">
    <source>
        <dbReference type="EMBL" id="HIZ65002.1"/>
    </source>
</evidence>
<dbReference type="InterPro" id="IPR021778">
    <property type="entry name" value="Se/S_carrier-like"/>
</dbReference>
<dbReference type="Pfam" id="PF11823">
    <property type="entry name" value="Se_S_carrier"/>
    <property type="match status" value="1"/>
</dbReference>
<reference evidence="2" key="1">
    <citation type="journal article" date="2021" name="PeerJ">
        <title>Extensive microbial diversity within the chicken gut microbiome revealed by metagenomics and culture.</title>
        <authorList>
            <person name="Gilroy R."/>
            <person name="Ravi A."/>
            <person name="Getino M."/>
            <person name="Pursley I."/>
            <person name="Horton D.L."/>
            <person name="Alikhan N.F."/>
            <person name="Baker D."/>
            <person name="Gharbi K."/>
            <person name="Hall N."/>
            <person name="Watson M."/>
            <person name="Adriaenssens E.M."/>
            <person name="Foster-Nyarko E."/>
            <person name="Jarju S."/>
            <person name="Secka A."/>
            <person name="Antonio M."/>
            <person name="Oren A."/>
            <person name="Chaudhuri R.R."/>
            <person name="La Ragione R."/>
            <person name="Hildebrand F."/>
            <person name="Pallen M.J."/>
        </authorList>
    </citation>
    <scope>NUCLEOTIDE SEQUENCE</scope>
    <source>
        <strain evidence="2">1068</strain>
    </source>
</reference>
<accession>A0A9D2JSK2</accession>
<dbReference type="Proteomes" id="UP000824056">
    <property type="component" value="Unassembled WGS sequence"/>
</dbReference>
<name>A0A9D2JSK2_9FIRM</name>